<feature type="compositionally biased region" description="Polar residues" evidence="1">
    <location>
        <begin position="1"/>
        <end position="18"/>
    </location>
</feature>
<dbReference type="STRING" id="765915.A0A1Y2HQT4"/>
<protein>
    <submittedName>
        <fullName evidence="2">Sin-like protein conserved region-domain-containing protein</fullName>
    </submittedName>
</protein>
<proteinExistence type="predicted"/>
<name>A0A1Y2HQT4_9FUNG</name>
<gene>
    <name evidence="2" type="ORF">BCR44DRAFT_1512001</name>
</gene>
<sequence length="693" mass="75631">MQSKTMATTRPRHSSQLADPTAAPSAAIKPDIDHFGPDAPNGEDSSDMDIDSQPHLLPPFVDDDPSDPIVKELPVYLTSTLLNHLHLFQFPIRNRRFTPESGPATARIKPKSRAIELDIPLNTVSPSYDQDLGVQFGGNAQLPRTVYDQQSSDDLNLFATTQQQVVTKKLEALTLASTTVPPMTQYYTAAIRNDEVHLTPITSTLQFTPKLKHIDDLSRADRDAKKRIDEESKRARGELTDKKPSAAAALPRIITDDMKQAMQRSVAYMKKEQDEEPFVPLRYYLDQTDEADQVYGSLFARWKKPIGVQGQPADYLSVLAPPSAAPIAAAASDASAPGTATKPVTHIAGLVRKPGSVTRQDLKAMSLEEQVACLMANAHILPLDAIVSALPKGTPLDLLLVTLRQLAIPVRAQLWVAKSELVYKGRERFARDYLIGMYLKGATRAVRRKDFADVARLDVETVKQLLSDVAELRQPAAGSSQGPMWYLKHLDSLPVEEQGLMHEAIHEFETGAYQTALKELGLIQSVVAPPAAMSARARSTAATRSGAPPAAANAPAVALGAQPVADPVSQSIIQLLLTHGVVTTATMHAHLSTTHAGTSDVEVAAKLNTLCFQYHDAYALKTRPGSKYEAFRQVALELFSKSPAVKKNDLIKTFKDRTGKDIAVKAFEEVVAELAAARDKTSKKPYLWKTATE</sequence>
<dbReference type="Proteomes" id="UP000193411">
    <property type="component" value="Unassembled WGS sequence"/>
</dbReference>
<feature type="compositionally biased region" description="Basic and acidic residues" evidence="1">
    <location>
        <begin position="225"/>
        <end position="244"/>
    </location>
</feature>
<feature type="region of interest" description="Disordered" evidence="1">
    <location>
        <begin position="225"/>
        <end position="246"/>
    </location>
</feature>
<keyword evidence="3" id="KW-1185">Reference proteome</keyword>
<evidence type="ECO:0000313" key="3">
    <source>
        <dbReference type="Proteomes" id="UP000193411"/>
    </source>
</evidence>
<reference evidence="2 3" key="1">
    <citation type="submission" date="2016-07" db="EMBL/GenBank/DDBJ databases">
        <title>Pervasive Adenine N6-methylation of Active Genes in Fungi.</title>
        <authorList>
            <consortium name="DOE Joint Genome Institute"/>
            <person name="Mondo S.J."/>
            <person name="Dannebaum R.O."/>
            <person name="Kuo R.C."/>
            <person name="Labutti K."/>
            <person name="Haridas S."/>
            <person name="Kuo A."/>
            <person name="Salamov A."/>
            <person name="Ahrendt S.R."/>
            <person name="Lipzen A."/>
            <person name="Sullivan W."/>
            <person name="Andreopoulos W.B."/>
            <person name="Clum A."/>
            <person name="Lindquist E."/>
            <person name="Daum C."/>
            <person name="Ramamoorthy G.K."/>
            <person name="Gryganskyi A."/>
            <person name="Culley D."/>
            <person name="Magnuson J.K."/>
            <person name="James T.Y."/>
            <person name="O'Malley M.A."/>
            <person name="Stajich J.E."/>
            <person name="Spatafora J.W."/>
            <person name="Visel A."/>
            <person name="Grigoriev I.V."/>
        </authorList>
    </citation>
    <scope>NUCLEOTIDE SEQUENCE [LARGE SCALE GENOMIC DNA]</scope>
    <source>
        <strain evidence="2 3">PL171</strain>
    </source>
</reference>
<dbReference type="GO" id="GO:0042797">
    <property type="term" value="P:tRNA transcription by RNA polymerase III"/>
    <property type="evidence" value="ECO:0007669"/>
    <property type="project" value="TreeGrafter"/>
</dbReference>
<accession>A0A1Y2HQT4</accession>
<feature type="region of interest" description="Disordered" evidence="1">
    <location>
        <begin position="1"/>
        <end position="56"/>
    </location>
</feature>
<comment type="caution">
    <text evidence="2">The sequence shown here is derived from an EMBL/GenBank/DDBJ whole genome shotgun (WGS) entry which is preliminary data.</text>
</comment>
<dbReference type="EMBL" id="MCFL01000014">
    <property type="protein sequence ID" value="ORZ36965.1"/>
    <property type="molecule type" value="Genomic_DNA"/>
</dbReference>
<dbReference type="PANTHER" id="PTHR12069">
    <property type="entry name" value="DNA-DIRECTED RNA POLYMERASES III 80 KDA POLYPEPTIDE RNA POLYMERASE III SUBUNIT 5"/>
    <property type="match status" value="1"/>
</dbReference>
<organism evidence="2 3">
    <name type="scientific">Catenaria anguillulae PL171</name>
    <dbReference type="NCBI Taxonomy" id="765915"/>
    <lineage>
        <taxon>Eukaryota</taxon>
        <taxon>Fungi</taxon>
        <taxon>Fungi incertae sedis</taxon>
        <taxon>Blastocladiomycota</taxon>
        <taxon>Blastocladiomycetes</taxon>
        <taxon>Blastocladiales</taxon>
        <taxon>Catenariaceae</taxon>
        <taxon>Catenaria</taxon>
    </lineage>
</organism>
<dbReference type="InterPro" id="IPR006886">
    <property type="entry name" value="RNA_pol_III_Rpc5"/>
</dbReference>
<dbReference type="GO" id="GO:0005666">
    <property type="term" value="C:RNA polymerase III complex"/>
    <property type="evidence" value="ECO:0007669"/>
    <property type="project" value="TreeGrafter"/>
</dbReference>
<dbReference type="AlphaFoldDB" id="A0A1Y2HQT4"/>
<dbReference type="PANTHER" id="PTHR12069:SF0">
    <property type="entry name" value="DNA-DIRECTED RNA POLYMERASE III SUBUNIT RPC5"/>
    <property type="match status" value="1"/>
</dbReference>
<dbReference type="Pfam" id="PF04801">
    <property type="entry name" value="RPC5"/>
    <property type="match status" value="1"/>
</dbReference>
<evidence type="ECO:0000256" key="1">
    <source>
        <dbReference type="SAM" id="MobiDB-lite"/>
    </source>
</evidence>
<dbReference type="OrthoDB" id="340681at2759"/>
<evidence type="ECO:0000313" key="2">
    <source>
        <dbReference type="EMBL" id="ORZ36965.1"/>
    </source>
</evidence>